<reference evidence="2" key="1">
    <citation type="submission" date="2021-06" db="EMBL/GenBank/DDBJ databases">
        <authorList>
            <person name="Kallberg Y."/>
            <person name="Tangrot J."/>
            <person name="Rosling A."/>
        </authorList>
    </citation>
    <scope>NUCLEOTIDE SEQUENCE</scope>
    <source>
        <strain evidence="2">IA702</strain>
    </source>
</reference>
<protein>
    <submittedName>
        <fullName evidence="2">5297_t:CDS:1</fullName>
    </submittedName>
</protein>
<dbReference type="Proteomes" id="UP000789572">
    <property type="component" value="Unassembled WGS sequence"/>
</dbReference>
<accession>A0A9N9B1D5</accession>
<evidence type="ECO:0000313" key="2">
    <source>
        <dbReference type="EMBL" id="CAG8551387.1"/>
    </source>
</evidence>
<feature type="signal peptide" evidence="1">
    <location>
        <begin position="1"/>
        <end position="23"/>
    </location>
</feature>
<sequence length="98" mass="10283">MLKLRLLLVVIMVLAFAIAVATAGKDKDGRTTVGCNGKRRARRSRSKRSINICNYFGGANKPGNTNIVPGDDNIINPGFNPGFNPGAIGNSAIGGGRK</sequence>
<dbReference type="AlphaFoldDB" id="A0A9N9B1D5"/>
<keyword evidence="3" id="KW-1185">Reference proteome</keyword>
<evidence type="ECO:0000256" key="1">
    <source>
        <dbReference type="SAM" id="SignalP"/>
    </source>
</evidence>
<name>A0A9N9B1D5_9GLOM</name>
<evidence type="ECO:0000313" key="3">
    <source>
        <dbReference type="Proteomes" id="UP000789572"/>
    </source>
</evidence>
<keyword evidence="1" id="KW-0732">Signal</keyword>
<feature type="chain" id="PRO_5040441591" evidence="1">
    <location>
        <begin position="24"/>
        <end position="98"/>
    </location>
</feature>
<dbReference type="EMBL" id="CAJVPJ010000716">
    <property type="protein sequence ID" value="CAG8551387.1"/>
    <property type="molecule type" value="Genomic_DNA"/>
</dbReference>
<organism evidence="2 3">
    <name type="scientific">Paraglomus occultum</name>
    <dbReference type="NCBI Taxonomy" id="144539"/>
    <lineage>
        <taxon>Eukaryota</taxon>
        <taxon>Fungi</taxon>
        <taxon>Fungi incertae sedis</taxon>
        <taxon>Mucoromycota</taxon>
        <taxon>Glomeromycotina</taxon>
        <taxon>Glomeromycetes</taxon>
        <taxon>Paraglomerales</taxon>
        <taxon>Paraglomeraceae</taxon>
        <taxon>Paraglomus</taxon>
    </lineage>
</organism>
<gene>
    <name evidence="2" type="ORF">POCULU_LOCUS5039</name>
</gene>
<proteinExistence type="predicted"/>
<comment type="caution">
    <text evidence="2">The sequence shown here is derived from an EMBL/GenBank/DDBJ whole genome shotgun (WGS) entry which is preliminary data.</text>
</comment>